<keyword evidence="2" id="KW-1185">Reference proteome</keyword>
<dbReference type="OrthoDB" id="305160at2759"/>
<protein>
    <submittedName>
        <fullName evidence="1">Uncharacterized protein</fullName>
    </submittedName>
</protein>
<dbReference type="EMBL" id="CAJJDP010000072">
    <property type="protein sequence ID" value="CAD8179702.1"/>
    <property type="molecule type" value="Genomic_DNA"/>
</dbReference>
<comment type="caution">
    <text evidence="1">The sequence shown here is derived from an EMBL/GenBank/DDBJ whole genome shotgun (WGS) entry which is preliminary data.</text>
</comment>
<sequence>MINVFNKIKLIILEFLSKHNIILKQAESVALDNQISIVTKLDYQFMTPKKKNLNQQFTSISISKSEYVSSQEMFSKIEESSKKSIEENYTNNLMNMTSSELKLQFGAAVQFILNQKCKNNQLNFVSIHPIIFSIVNNFFAN</sequence>
<proteinExistence type="predicted"/>
<gene>
    <name evidence="1" type="ORF">POCTA_138.1.T0730153</name>
</gene>
<accession>A0A8S1VV34</accession>
<evidence type="ECO:0000313" key="2">
    <source>
        <dbReference type="Proteomes" id="UP000683925"/>
    </source>
</evidence>
<reference evidence="1" key="1">
    <citation type="submission" date="2021-01" db="EMBL/GenBank/DDBJ databases">
        <authorList>
            <consortium name="Genoscope - CEA"/>
            <person name="William W."/>
        </authorList>
    </citation>
    <scope>NUCLEOTIDE SEQUENCE</scope>
</reference>
<organism evidence="1 2">
    <name type="scientific">Paramecium octaurelia</name>
    <dbReference type="NCBI Taxonomy" id="43137"/>
    <lineage>
        <taxon>Eukaryota</taxon>
        <taxon>Sar</taxon>
        <taxon>Alveolata</taxon>
        <taxon>Ciliophora</taxon>
        <taxon>Intramacronucleata</taxon>
        <taxon>Oligohymenophorea</taxon>
        <taxon>Peniculida</taxon>
        <taxon>Parameciidae</taxon>
        <taxon>Paramecium</taxon>
    </lineage>
</organism>
<dbReference type="AlphaFoldDB" id="A0A8S1VV34"/>
<dbReference type="Proteomes" id="UP000683925">
    <property type="component" value="Unassembled WGS sequence"/>
</dbReference>
<dbReference type="OMA" id="QKCKNNQ"/>
<name>A0A8S1VV34_PAROT</name>
<evidence type="ECO:0000313" key="1">
    <source>
        <dbReference type="EMBL" id="CAD8179702.1"/>
    </source>
</evidence>